<keyword evidence="5 6" id="KW-0472">Membrane</keyword>
<comment type="subcellular location">
    <subcellularLocation>
        <location evidence="1">Membrane</location>
        <topology evidence="1">Multi-pass membrane protein</topology>
    </subcellularLocation>
</comment>
<reference evidence="8" key="1">
    <citation type="journal article" date="2019" name="Int. J. Syst. Evol. Microbiol.">
        <title>The Global Catalogue of Microorganisms (GCM) 10K type strain sequencing project: providing services to taxonomists for standard genome sequencing and annotation.</title>
        <authorList>
            <consortium name="The Broad Institute Genomics Platform"/>
            <consortium name="The Broad Institute Genome Sequencing Center for Infectious Disease"/>
            <person name="Wu L."/>
            <person name="Ma J."/>
        </authorList>
    </citation>
    <scope>NUCLEOTIDE SEQUENCE [LARGE SCALE GENOMIC DNA]</scope>
    <source>
        <strain evidence="8">CGMCC 1.16444</strain>
    </source>
</reference>
<evidence type="ECO:0000256" key="3">
    <source>
        <dbReference type="ARBA" id="ARBA00022692"/>
    </source>
</evidence>
<evidence type="ECO:0000313" key="8">
    <source>
        <dbReference type="Proteomes" id="UP001595796"/>
    </source>
</evidence>
<comment type="caution">
    <text evidence="7">The sequence shown here is derived from an EMBL/GenBank/DDBJ whole genome shotgun (WGS) entry which is preliminary data.</text>
</comment>
<comment type="similarity">
    <text evidence="2">Belongs to the CbiQ family.</text>
</comment>
<feature type="transmembrane region" description="Helical" evidence="6">
    <location>
        <begin position="88"/>
        <end position="106"/>
    </location>
</feature>
<dbReference type="PANTHER" id="PTHR33514:SF13">
    <property type="entry name" value="PROTEIN ABCI12, CHLOROPLASTIC"/>
    <property type="match status" value="1"/>
</dbReference>
<protein>
    <submittedName>
        <fullName evidence="7">Energy-coupling factor transporter transmembrane component T family protein</fullName>
    </submittedName>
</protein>
<evidence type="ECO:0000256" key="5">
    <source>
        <dbReference type="ARBA" id="ARBA00023136"/>
    </source>
</evidence>
<gene>
    <name evidence="7" type="ORF">ACFPFW_14935</name>
</gene>
<keyword evidence="8" id="KW-1185">Reference proteome</keyword>
<keyword evidence="3 6" id="KW-0812">Transmembrane</keyword>
<sequence length="207" mass="22594">MISNYLGRETWLHRMPAGAKLAALAILSVVILPVDDWRALVAALAGVVLLYASLGKEAFKRLAMIRSFAVLLAIIAALHLLAGTWQEAVAAVARLVMMILLADLVSMTTTMQAMMAALTPVLTLLRPFGLNPRKLSLAVSLAIRFIPVLSANWEARSEAWRARTGRRPSFRLLGPFIADTFRIADHVAEALDARGVARSRRGGREWG</sequence>
<dbReference type="PANTHER" id="PTHR33514">
    <property type="entry name" value="PROTEIN ABCI12, CHLOROPLASTIC"/>
    <property type="match status" value="1"/>
</dbReference>
<organism evidence="7 8">
    <name type="scientific">Flaviflagellibacter deserti</name>
    <dbReference type="NCBI Taxonomy" id="2267266"/>
    <lineage>
        <taxon>Bacteria</taxon>
        <taxon>Pseudomonadati</taxon>
        <taxon>Pseudomonadota</taxon>
        <taxon>Alphaproteobacteria</taxon>
        <taxon>Hyphomicrobiales</taxon>
        <taxon>Flaviflagellibacter</taxon>
    </lineage>
</organism>
<proteinExistence type="inferred from homology"/>
<evidence type="ECO:0000256" key="4">
    <source>
        <dbReference type="ARBA" id="ARBA00022989"/>
    </source>
</evidence>
<dbReference type="CDD" id="cd16914">
    <property type="entry name" value="EcfT"/>
    <property type="match status" value="1"/>
</dbReference>
<dbReference type="RefSeq" id="WP_114958092.1">
    <property type="nucleotide sequence ID" value="NZ_JBHSJF010000006.1"/>
</dbReference>
<name>A0ABV9Z738_9HYPH</name>
<dbReference type="EMBL" id="JBHSJF010000006">
    <property type="protein sequence ID" value="MFC5069310.1"/>
    <property type="molecule type" value="Genomic_DNA"/>
</dbReference>
<evidence type="ECO:0000313" key="7">
    <source>
        <dbReference type="EMBL" id="MFC5069310.1"/>
    </source>
</evidence>
<keyword evidence="4 6" id="KW-1133">Transmembrane helix</keyword>
<dbReference type="Proteomes" id="UP001595796">
    <property type="component" value="Unassembled WGS sequence"/>
</dbReference>
<feature type="transmembrane region" description="Helical" evidence="6">
    <location>
        <begin position="12"/>
        <end position="31"/>
    </location>
</feature>
<dbReference type="InterPro" id="IPR003339">
    <property type="entry name" value="ABC/ECF_trnsptr_transmembrane"/>
</dbReference>
<feature type="transmembrane region" description="Helical" evidence="6">
    <location>
        <begin position="37"/>
        <end position="54"/>
    </location>
</feature>
<evidence type="ECO:0000256" key="2">
    <source>
        <dbReference type="ARBA" id="ARBA00008564"/>
    </source>
</evidence>
<evidence type="ECO:0000256" key="6">
    <source>
        <dbReference type="SAM" id="Phobius"/>
    </source>
</evidence>
<dbReference type="Pfam" id="PF02361">
    <property type="entry name" value="CbiQ"/>
    <property type="match status" value="1"/>
</dbReference>
<feature type="transmembrane region" description="Helical" evidence="6">
    <location>
        <begin position="63"/>
        <end position="82"/>
    </location>
</feature>
<accession>A0ABV9Z738</accession>
<evidence type="ECO:0000256" key="1">
    <source>
        <dbReference type="ARBA" id="ARBA00004141"/>
    </source>
</evidence>